<feature type="domain" description="Peptidase M16 N-terminal" evidence="2">
    <location>
        <begin position="526"/>
        <end position="643"/>
    </location>
</feature>
<reference evidence="4 5" key="1">
    <citation type="submission" date="2019-04" db="EMBL/GenBank/DDBJ databases">
        <title>Niastella caeni sp. nov., isolated from activated sludge.</title>
        <authorList>
            <person name="Sheng M."/>
        </authorList>
    </citation>
    <scope>NUCLEOTIDE SEQUENCE [LARGE SCALE GENOMIC DNA]</scope>
    <source>
        <strain evidence="4 5">HX-2-15</strain>
    </source>
</reference>
<gene>
    <name evidence="4" type="ORF">FAM09_19640</name>
</gene>
<proteinExistence type="inferred from homology"/>
<dbReference type="Gene3D" id="3.30.830.10">
    <property type="entry name" value="Metalloenzyme, LuxS/M16 peptidase-like"/>
    <property type="match status" value="4"/>
</dbReference>
<dbReference type="EMBL" id="STFF01000005">
    <property type="protein sequence ID" value="THU37165.1"/>
    <property type="molecule type" value="Genomic_DNA"/>
</dbReference>
<protein>
    <submittedName>
        <fullName evidence="4">Insulinase family protein</fullName>
    </submittedName>
</protein>
<dbReference type="AlphaFoldDB" id="A0A4S8HPH7"/>
<comment type="similarity">
    <text evidence="1">Belongs to the peptidase M16 family.</text>
</comment>
<comment type="caution">
    <text evidence="4">The sequence shown here is derived from an EMBL/GenBank/DDBJ whole genome shotgun (WGS) entry which is preliminary data.</text>
</comment>
<dbReference type="RefSeq" id="WP_136578839.1">
    <property type="nucleotide sequence ID" value="NZ_STFF01000005.1"/>
</dbReference>
<evidence type="ECO:0000313" key="4">
    <source>
        <dbReference type="EMBL" id="THU37165.1"/>
    </source>
</evidence>
<feature type="domain" description="Peptidase M16 N-terminal" evidence="2">
    <location>
        <begin position="52"/>
        <end position="169"/>
    </location>
</feature>
<evidence type="ECO:0000259" key="3">
    <source>
        <dbReference type="Pfam" id="PF05193"/>
    </source>
</evidence>
<evidence type="ECO:0000256" key="1">
    <source>
        <dbReference type="ARBA" id="ARBA00007261"/>
    </source>
</evidence>
<keyword evidence="5" id="KW-1185">Reference proteome</keyword>
<dbReference type="SUPFAM" id="SSF63411">
    <property type="entry name" value="LuxS/MPP-like metallohydrolase"/>
    <property type="match status" value="4"/>
</dbReference>
<evidence type="ECO:0000313" key="5">
    <source>
        <dbReference type="Proteomes" id="UP000306918"/>
    </source>
</evidence>
<dbReference type="Pfam" id="PF05193">
    <property type="entry name" value="Peptidase_M16_C"/>
    <property type="match status" value="2"/>
</dbReference>
<dbReference type="OrthoDB" id="9811314at2"/>
<accession>A0A4S8HPH7</accession>
<sequence>MKRAILLLATTLPYLCNEVTAQVKLVEKITRQGSELVIPYEKYLLPNGLTLVVHEDHSDPIVQVDVTYHVGSAREQIGKSGFAHFFEHMMFQGSDHVKDEEHFKMVTDAGGTLNGSTNRDRTNYFETVPVNQLEKMLWLEADRMGFLLDAVTQQKFEVQRATVKNERGQNYDNRPYGLVSEVASKNLYPYGHPYSWLTIGYIEDLNRVDVNDLKNFFLRWYGPNNATVTVGGDVKTAEVVKLVEKYFGPIPRGPEVEKVVVPAVVLEKDRYVSYTDNYIRLPLLNIVFPTVPNYHKDMPALSCLSQILGQGNTSLLYQQLVKQQLALQANVYSQLSELAGEFIIRVVPMPGKTLADMEKLVRASLDSFEKRGVTDDDIEKFKGSIEAQYINGLQSVSGKVFQLAAFQTFTGNPNMIGTLLKMYSSVTKEDVMRVYNQYIKGKHSVIVSVLPKGQENVVAAADNYTIDNSHYTAPDYGYTGLKYTKATDNFDRSKLPGNGPNPVIKVPAFWRKDLPNKIRFIGAENNELPTVTLTIAMPGGHLLQSKDTAKIGLASLFADMMNEDTKNYTAEQMTIALEKLGSSIEVSSSRDAIVFTIESLKKNIDKTLALLQERLFNPKFTETTFNRIQRQTLESIKQSKTRAAMVADDVIAVVNYGPNHIFGMNESGTESSVKNITLQDVENYYNNYMTANNTKVVVVGDITQNEILPKLSFLNKLPNKSIELPAVSAKPKEVDKSRIYLVNIPKAAQTEFRLSNVTGLKYDATGEYYKTGLMNFALGGGFNGRVNINLREDKGWTYGARTNFNGDEYTGDFTFSSGIRADATDSALTEVIKELKTYTTTGIKDEELLFVKNAIGQRDALRYETGAQKAGFIQRMLQYNLPANYVDQQNKILKNITKPEIDALARKWIHPDKLNMVLVGDKARILPGLQKTGYEIVELNTDGKPVEGGEGKKGF</sequence>
<dbReference type="PANTHER" id="PTHR11851">
    <property type="entry name" value="METALLOPROTEASE"/>
    <property type="match status" value="1"/>
</dbReference>
<feature type="domain" description="Peptidase M16 C-terminal" evidence="3">
    <location>
        <begin position="675"/>
        <end position="854"/>
    </location>
</feature>
<dbReference type="PANTHER" id="PTHR11851:SF49">
    <property type="entry name" value="MITOCHONDRIAL-PROCESSING PEPTIDASE SUBUNIT ALPHA"/>
    <property type="match status" value="1"/>
</dbReference>
<dbReference type="InterPro" id="IPR007863">
    <property type="entry name" value="Peptidase_M16_C"/>
</dbReference>
<feature type="domain" description="Peptidase M16 C-terminal" evidence="3">
    <location>
        <begin position="208"/>
        <end position="381"/>
    </location>
</feature>
<dbReference type="Pfam" id="PF00675">
    <property type="entry name" value="Peptidase_M16"/>
    <property type="match status" value="2"/>
</dbReference>
<dbReference type="GO" id="GO:0046872">
    <property type="term" value="F:metal ion binding"/>
    <property type="evidence" value="ECO:0007669"/>
    <property type="project" value="InterPro"/>
</dbReference>
<name>A0A4S8HPH7_9BACT</name>
<dbReference type="Proteomes" id="UP000306918">
    <property type="component" value="Unassembled WGS sequence"/>
</dbReference>
<evidence type="ECO:0000259" key="2">
    <source>
        <dbReference type="Pfam" id="PF00675"/>
    </source>
</evidence>
<organism evidence="4 5">
    <name type="scientific">Niastella caeni</name>
    <dbReference type="NCBI Taxonomy" id="2569763"/>
    <lineage>
        <taxon>Bacteria</taxon>
        <taxon>Pseudomonadati</taxon>
        <taxon>Bacteroidota</taxon>
        <taxon>Chitinophagia</taxon>
        <taxon>Chitinophagales</taxon>
        <taxon>Chitinophagaceae</taxon>
        <taxon>Niastella</taxon>
    </lineage>
</organism>
<dbReference type="InterPro" id="IPR050361">
    <property type="entry name" value="MPP/UQCRC_Complex"/>
</dbReference>
<dbReference type="InterPro" id="IPR011249">
    <property type="entry name" value="Metalloenz_LuxS/M16"/>
</dbReference>
<dbReference type="InterPro" id="IPR011765">
    <property type="entry name" value="Pept_M16_N"/>
</dbReference>